<evidence type="ECO:0000256" key="7">
    <source>
        <dbReference type="ARBA" id="ARBA00049183"/>
    </source>
</evidence>
<evidence type="ECO:0000256" key="1">
    <source>
        <dbReference type="ARBA" id="ARBA00003394"/>
    </source>
</evidence>
<dbReference type="InterPro" id="IPR007507">
    <property type="entry name" value="Glycos_transf_N"/>
</dbReference>
<evidence type="ECO:0000256" key="10">
    <source>
        <dbReference type="RuleBase" id="RU365103"/>
    </source>
</evidence>
<dbReference type="RefSeq" id="WP_093991969.1">
    <property type="nucleotide sequence ID" value="NZ_FXZK01000003.1"/>
</dbReference>
<dbReference type="Pfam" id="PF04413">
    <property type="entry name" value="Glycos_transf_N"/>
    <property type="match status" value="1"/>
</dbReference>
<dbReference type="Gene3D" id="3.40.50.2000">
    <property type="entry name" value="Glycogen Phosphorylase B"/>
    <property type="match status" value="1"/>
</dbReference>
<dbReference type="AlphaFoldDB" id="A0A238LDS6"/>
<dbReference type="OrthoDB" id="9789797at2"/>
<reference evidence="12 13" key="1">
    <citation type="submission" date="2017-05" db="EMBL/GenBank/DDBJ databases">
        <authorList>
            <person name="Song R."/>
            <person name="Chenine A.L."/>
            <person name="Ruprecht R.M."/>
        </authorList>
    </citation>
    <scope>NUCLEOTIDE SEQUENCE [LARGE SCALE GENOMIC DNA]</scope>
    <source>
        <strain evidence="12 13">CECT 8899</strain>
    </source>
</reference>
<keyword evidence="10" id="KW-0472">Membrane</keyword>
<feature type="site" description="Transition state stabilizer" evidence="9">
    <location>
        <position position="134"/>
    </location>
</feature>
<evidence type="ECO:0000313" key="13">
    <source>
        <dbReference type="Proteomes" id="UP000201613"/>
    </source>
</evidence>
<keyword evidence="13" id="KW-1185">Reference proteome</keyword>
<comment type="similarity">
    <text evidence="10">Belongs to the glycosyltransferase group 1 family.</text>
</comment>
<dbReference type="PANTHER" id="PTHR42755:SF1">
    <property type="entry name" value="3-DEOXY-D-MANNO-OCTULOSONIC ACID TRANSFERASE, MITOCHONDRIAL-RELATED"/>
    <property type="match status" value="1"/>
</dbReference>
<feature type="active site" description="Proton acceptor" evidence="8">
    <location>
        <position position="64"/>
    </location>
</feature>
<evidence type="ECO:0000256" key="2">
    <source>
        <dbReference type="ARBA" id="ARBA00004713"/>
    </source>
</evidence>
<dbReference type="GO" id="GO:0009245">
    <property type="term" value="P:lipid A biosynthetic process"/>
    <property type="evidence" value="ECO:0007669"/>
    <property type="project" value="TreeGrafter"/>
</dbReference>
<organism evidence="12 13">
    <name type="scientific">Flavimaricola marinus</name>
    <dbReference type="NCBI Taxonomy" id="1819565"/>
    <lineage>
        <taxon>Bacteria</taxon>
        <taxon>Pseudomonadati</taxon>
        <taxon>Pseudomonadota</taxon>
        <taxon>Alphaproteobacteria</taxon>
        <taxon>Rhodobacterales</taxon>
        <taxon>Paracoccaceae</taxon>
        <taxon>Flavimaricola</taxon>
    </lineage>
</organism>
<comment type="function">
    <text evidence="1 10">Involved in lipopolysaccharide (LPS) biosynthesis. Catalyzes the transfer of 3-deoxy-D-manno-octulosonate (Kdo) residue(s) from CMP-Kdo to lipid IV(A), the tetraacyldisaccharide-1,4'-bisphosphate precursor of lipid A.</text>
</comment>
<feature type="domain" description="3-deoxy-D-manno-octulosonic-acid transferase N-terminal" evidence="11">
    <location>
        <begin position="37"/>
        <end position="211"/>
    </location>
</feature>
<dbReference type="EC" id="2.4.99.12" evidence="3 10"/>
<accession>A0A238LDS6</accession>
<dbReference type="SUPFAM" id="SSF53756">
    <property type="entry name" value="UDP-Glycosyltransferase/glycogen phosphorylase"/>
    <property type="match status" value="1"/>
</dbReference>
<keyword evidence="10" id="KW-1003">Cell membrane</keyword>
<evidence type="ECO:0000256" key="3">
    <source>
        <dbReference type="ARBA" id="ARBA00012621"/>
    </source>
</evidence>
<evidence type="ECO:0000256" key="5">
    <source>
        <dbReference type="ARBA" id="ARBA00022679"/>
    </source>
</evidence>
<sequence>MTTLPLRLYSGLANLSAPLLSKRISDKLTSQGISAKRAAERFGQATKARPAGPLAWVHAASVGESLSALPLIDKLLAERPDLYVLITTGTAASAKILAERLPDKAFHQFAPLDSKSILTRFLFHWSPDLLVLVESELWPQLIQRTAARDTPLALINARMSQGSLRNWARFGKTARELFSRFSLITAQNDSTAQGLRDLGAPNVTAAGNLKSAAPPLADQPALRRRMKSALQKRPLWLAASTHPGEDELLLATHRALLEAQPDLCLILAPRHPERADKLAAQIESSGLSLTRRSAGELPERQVFLADTLGEMGLWFRLAPVTFMGGSLTPNGGHNPWEGAALGTALLTGPNLENCRDDWATLSAAGAAKLCRTDSLQTDIGSLLLAPDQAKTLGANALKTYRAQANSLTETASALLALLPAKGTS</sequence>
<proteinExistence type="inferred from homology"/>
<comment type="catalytic activity">
    <reaction evidence="7 10">
        <text>lipid IVA (E. coli) + CMP-3-deoxy-beta-D-manno-octulosonate = alpha-Kdo-(2-&gt;6)-lipid IVA (E. coli) + CMP + H(+)</text>
        <dbReference type="Rhea" id="RHEA:28066"/>
        <dbReference type="ChEBI" id="CHEBI:15378"/>
        <dbReference type="ChEBI" id="CHEBI:58603"/>
        <dbReference type="ChEBI" id="CHEBI:60364"/>
        <dbReference type="ChEBI" id="CHEBI:60377"/>
        <dbReference type="ChEBI" id="CHEBI:85987"/>
        <dbReference type="EC" id="2.4.99.12"/>
    </reaction>
</comment>
<dbReference type="InterPro" id="IPR038107">
    <property type="entry name" value="Glycos_transf_N_sf"/>
</dbReference>
<dbReference type="EMBL" id="FXZK01000003">
    <property type="protein sequence ID" value="SMY07768.1"/>
    <property type="molecule type" value="Genomic_DNA"/>
</dbReference>
<protein>
    <recommendedName>
        <fullName evidence="4 10">3-deoxy-D-manno-octulosonic acid transferase</fullName>
        <shortName evidence="10">Kdo transferase</shortName>
        <ecNumber evidence="3 10">2.4.99.12</ecNumber>
    </recommendedName>
    <alternativeName>
        <fullName evidence="6 10">Lipid IV(A) 3-deoxy-D-manno-octulosonic acid transferase</fullName>
    </alternativeName>
</protein>
<comment type="subcellular location">
    <subcellularLocation>
        <location evidence="10">Cell membrane</location>
    </subcellularLocation>
</comment>
<dbReference type="GO" id="GO:0009244">
    <property type="term" value="P:lipopolysaccharide core region biosynthetic process"/>
    <property type="evidence" value="ECO:0007669"/>
    <property type="project" value="UniProtKB-UniRule"/>
</dbReference>
<keyword evidence="12" id="KW-0328">Glycosyltransferase</keyword>
<evidence type="ECO:0000313" key="12">
    <source>
        <dbReference type="EMBL" id="SMY07768.1"/>
    </source>
</evidence>
<dbReference type="Gene3D" id="3.40.50.11720">
    <property type="entry name" value="3-Deoxy-D-manno-octulosonic-acid transferase, N-terminal domain"/>
    <property type="match status" value="1"/>
</dbReference>
<dbReference type="UniPathway" id="UPA00958"/>
<dbReference type="InterPro" id="IPR039901">
    <property type="entry name" value="Kdotransferase"/>
</dbReference>
<dbReference type="GO" id="GO:0043842">
    <property type="term" value="F:Kdo transferase activity"/>
    <property type="evidence" value="ECO:0007669"/>
    <property type="project" value="UniProtKB-EC"/>
</dbReference>
<evidence type="ECO:0000259" key="11">
    <source>
        <dbReference type="Pfam" id="PF04413"/>
    </source>
</evidence>
<dbReference type="PANTHER" id="PTHR42755">
    <property type="entry name" value="3-DEOXY-MANNO-OCTULOSONATE CYTIDYLYLTRANSFERASE"/>
    <property type="match status" value="1"/>
</dbReference>
<keyword evidence="5 10" id="KW-0808">Transferase</keyword>
<evidence type="ECO:0000256" key="4">
    <source>
        <dbReference type="ARBA" id="ARBA00019077"/>
    </source>
</evidence>
<dbReference type="GO" id="GO:0005886">
    <property type="term" value="C:plasma membrane"/>
    <property type="evidence" value="ECO:0007669"/>
    <property type="project" value="UniProtKB-SubCell"/>
</dbReference>
<feature type="site" description="Transition state stabilizer" evidence="9">
    <location>
        <position position="210"/>
    </location>
</feature>
<dbReference type="Proteomes" id="UP000201613">
    <property type="component" value="Unassembled WGS sequence"/>
</dbReference>
<comment type="pathway">
    <text evidence="2 10">Bacterial outer membrane biogenesis; LPS core biosynthesis.</text>
</comment>
<gene>
    <name evidence="12" type="primary">waaA_1</name>
    <name evidence="12" type="ORF">LOM8899_01908</name>
</gene>
<name>A0A238LDS6_9RHOB</name>
<evidence type="ECO:0000256" key="6">
    <source>
        <dbReference type="ARBA" id="ARBA00031445"/>
    </source>
</evidence>
<evidence type="ECO:0000256" key="9">
    <source>
        <dbReference type="PIRSR" id="PIRSR639901-2"/>
    </source>
</evidence>
<evidence type="ECO:0000256" key="8">
    <source>
        <dbReference type="PIRSR" id="PIRSR639901-1"/>
    </source>
</evidence>
<keyword evidence="10" id="KW-0448">Lipopolysaccharide biosynthesis</keyword>